<evidence type="ECO:0000256" key="9">
    <source>
        <dbReference type="SAM" id="MobiDB-lite"/>
    </source>
</evidence>
<evidence type="ECO:0000256" key="6">
    <source>
        <dbReference type="ARBA" id="ARBA00023242"/>
    </source>
</evidence>
<dbReference type="Gene3D" id="3.20.100.10">
    <property type="entry name" value="mRNA triphosphatase Cet1-like"/>
    <property type="match status" value="1"/>
</dbReference>
<dbReference type="InterPro" id="IPR004206">
    <property type="entry name" value="mRNA_triPase_Cet1"/>
</dbReference>
<dbReference type="CDD" id="cd07470">
    <property type="entry name" value="CYTH-like_mRNA_RTPase"/>
    <property type="match status" value="1"/>
</dbReference>
<dbReference type="EC" id="3.6.1.74" evidence="8"/>
<keyword evidence="4 8" id="KW-0507">mRNA processing</keyword>
<keyword evidence="8" id="KW-0506">mRNA capping</keyword>
<dbReference type="InterPro" id="IPR033469">
    <property type="entry name" value="CYTH-like_dom_sf"/>
</dbReference>
<dbReference type="Proteomes" id="UP000095009">
    <property type="component" value="Unassembled WGS sequence"/>
</dbReference>
<feature type="compositionally biased region" description="Low complexity" evidence="9">
    <location>
        <begin position="68"/>
        <end position="77"/>
    </location>
</feature>
<evidence type="ECO:0000256" key="1">
    <source>
        <dbReference type="ARBA" id="ARBA00001946"/>
    </source>
</evidence>
<dbReference type="PANTHER" id="PTHR28118">
    <property type="entry name" value="POLYNUCLEOTIDE 5'-TRIPHOSPHATASE-RELATED"/>
    <property type="match status" value="1"/>
</dbReference>
<comment type="similarity">
    <text evidence="3 8">Belongs to the fungal TPase family.</text>
</comment>
<evidence type="ECO:0000256" key="8">
    <source>
        <dbReference type="RuleBase" id="RU367053"/>
    </source>
</evidence>
<dbReference type="Pfam" id="PF02940">
    <property type="entry name" value="mRNA_triPase"/>
    <property type="match status" value="1"/>
</dbReference>
<feature type="compositionally biased region" description="Polar residues" evidence="9">
    <location>
        <begin position="103"/>
        <end position="113"/>
    </location>
</feature>
<gene>
    <name evidence="11" type="ORF">NADFUDRAFT_79410</name>
</gene>
<comment type="catalytic activity">
    <reaction evidence="7">
        <text>a 5'-end triphospho-ribonucleoside in mRNA + H2O = a 5'-end diphospho-ribonucleoside in mRNA + phosphate + H(+)</text>
        <dbReference type="Rhea" id="RHEA:67004"/>
        <dbReference type="Rhea" id="RHEA-COMP:17164"/>
        <dbReference type="Rhea" id="RHEA-COMP:17165"/>
        <dbReference type="ChEBI" id="CHEBI:15377"/>
        <dbReference type="ChEBI" id="CHEBI:15378"/>
        <dbReference type="ChEBI" id="CHEBI:43474"/>
        <dbReference type="ChEBI" id="CHEBI:167616"/>
        <dbReference type="ChEBI" id="CHEBI:167618"/>
        <dbReference type="EC" id="3.6.1.74"/>
    </reaction>
    <physiologicalReaction direction="left-to-right" evidence="7">
        <dbReference type="Rhea" id="RHEA:67005"/>
    </physiologicalReaction>
</comment>
<comment type="subcellular location">
    <subcellularLocation>
        <location evidence="2 8">Nucleus</location>
    </subcellularLocation>
</comment>
<evidence type="ECO:0000256" key="4">
    <source>
        <dbReference type="ARBA" id="ARBA00022664"/>
    </source>
</evidence>
<sequence>MDINSMLSNGAASPATSTSSQLDNAQRRTSVASLLNSESTTSQLSHTNQPSSTKFNHDAESRDFSPASGNYNSGYSHGSDDSEKSDGEEVSDEDNSEEGIETPQINSRVSHSQKVPYINEKEKGSEHDEGGEHPENDEEDDDDDELERELENLEEEFEEPQSNTDEQSHQYYLSSEKQSPELRGQSHAQKHLNSQQNPTLGRLSSVKENTPATVNAQTRTPQKYSVPPIWALKWRPYNRLLEQGLSAEQARVNYLASYQAYPTPSTRRQSRTHDNSTFGSTILPNANSNSSKPIPEVVTATNGNPPTLVTLTGLAPCISGFKPFEEITRLIATWLLGNLQRMTEEERENMELEIKLGVLYNKISKERINLNIASEAIVERNYKADHLYFEPGLHEEQFEGLKTVLSSLKSLRKESTLYRDTAYTNLRVTEDRTTNRIVERVNKVRISDLVVNSPGDLLDYRISLSTELPVLDNVEPRGRANSVRIKNRDSYISPGVRIDVTEVTTVSQGNHLTHEVELESDGKALLSYFNGLGEPSTNSGDKFEEMIQILLDNTRFINRKISRN</sequence>
<dbReference type="GO" id="GO:0140818">
    <property type="term" value="F:mRNA 5'-triphosphate monophosphatase activity"/>
    <property type="evidence" value="ECO:0007669"/>
    <property type="project" value="UniProtKB-EC"/>
</dbReference>
<feature type="domain" description="mRNA triphosphatase Cet1-like" evidence="10">
    <location>
        <begin position="325"/>
        <end position="519"/>
    </location>
</feature>
<feature type="compositionally biased region" description="Polar residues" evidence="9">
    <location>
        <begin position="161"/>
        <end position="177"/>
    </location>
</feature>
<dbReference type="InterPro" id="IPR040343">
    <property type="entry name" value="Cet1/Ctl1"/>
</dbReference>
<feature type="region of interest" description="Disordered" evidence="9">
    <location>
        <begin position="263"/>
        <end position="291"/>
    </location>
</feature>
<name>A0A1E3PI19_9ASCO</name>
<feature type="compositionally biased region" description="Polar residues" evidence="9">
    <location>
        <begin position="1"/>
        <end position="54"/>
    </location>
</feature>
<evidence type="ECO:0000313" key="12">
    <source>
        <dbReference type="Proteomes" id="UP000095009"/>
    </source>
</evidence>
<feature type="region of interest" description="Disordered" evidence="9">
    <location>
        <begin position="1"/>
        <end position="205"/>
    </location>
</feature>
<keyword evidence="6 8" id="KW-0539">Nucleus</keyword>
<feature type="compositionally biased region" description="Basic and acidic residues" evidence="9">
    <location>
        <begin position="78"/>
        <end position="87"/>
    </location>
</feature>
<feature type="compositionally biased region" description="Polar residues" evidence="9">
    <location>
        <begin position="275"/>
        <end position="291"/>
    </location>
</feature>
<evidence type="ECO:0000313" key="11">
    <source>
        <dbReference type="EMBL" id="ODQ64507.1"/>
    </source>
</evidence>
<protein>
    <recommendedName>
        <fullName evidence="8">mRNA-capping enzyme subunit beta</fullName>
        <ecNumber evidence="8">3.6.1.74</ecNumber>
    </recommendedName>
    <alternativeName>
        <fullName evidence="8">mRNA 5'-phosphatase</fullName>
    </alternativeName>
    <alternativeName>
        <fullName evidence="8">mRNA 5'-triphosphate monophosphatase</fullName>
    </alternativeName>
</protein>
<feature type="compositionally biased region" description="Acidic residues" evidence="9">
    <location>
        <begin position="135"/>
        <end position="159"/>
    </location>
</feature>
<accession>A0A1E3PI19</accession>
<keyword evidence="12" id="KW-1185">Reference proteome</keyword>
<feature type="compositionally biased region" description="Acidic residues" evidence="9">
    <location>
        <begin position="88"/>
        <end position="100"/>
    </location>
</feature>
<dbReference type="AlphaFoldDB" id="A0A1E3PI19"/>
<reference evidence="11 12" key="1">
    <citation type="journal article" date="2016" name="Proc. Natl. Acad. Sci. U.S.A.">
        <title>Comparative genomics of biotechnologically important yeasts.</title>
        <authorList>
            <person name="Riley R."/>
            <person name="Haridas S."/>
            <person name="Wolfe K.H."/>
            <person name="Lopes M.R."/>
            <person name="Hittinger C.T."/>
            <person name="Goeker M."/>
            <person name="Salamov A.A."/>
            <person name="Wisecaver J.H."/>
            <person name="Long T.M."/>
            <person name="Calvey C.H."/>
            <person name="Aerts A.L."/>
            <person name="Barry K.W."/>
            <person name="Choi C."/>
            <person name="Clum A."/>
            <person name="Coughlan A.Y."/>
            <person name="Deshpande S."/>
            <person name="Douglass A.P."/>
            <person name="Hanson S.J."/>
            <person name="Klenk H.-P."/>
            <person name="LaButti K.M."/>
            <person name="Lapidus A."/>
            <person name="Lindquist E.A."/>
            <person name="Lipzen A.M."/>
            <person name="Meier-Kolthoff J.P."/>
            <person name="Ohm R.A."/>
            <person name="Otillar R.P."/>
            <person name="Pangilinan J.L."/>
            <person name="Peng Y."/>
            <person name="Rokas A."/>
            <person name="Rosa C.A."/>
            <person name="Scheuner C."/>
            <person name="Sibirny A.A."/>
            <person name="Slot J.C."/>
            <person name="Stielow J.B."/>
            <person name="Sun H."/>
            <person name="Kurtzman C.P."/>
            <person name="Blackwell M."/>
            <person name="Grigoriev I.V."/>
            <person name="Jeffries T.W."/>
        </authorList>
    </citation>
    <scope>NUCLEOTIDE SEQUENCE [LARGE SCALE GENOMIC DNA]</scope>
    <source>
        <strain evidence="11 12">DSM 6958</strain>
    </source>
</reference>
<organism evidence="11 12">
    <name type="scientific">Nadsonia fulvescens var. elongata DSM 6958</name>
    <dbReference type="NCBI Taxonomy" id="857566"/>
    <lineage>
        <taxon>Eukaryota</taxon>
        <taxon>Fungi</taxon>
        <taxon>Dikarya</taxon>
        <taxon>Ascomycota</taxon>
        <taxon>Saccharomycotina</taxon>
        <taxon>Dipodascomycetes</taxon>
        <taxon>Dipodascales</taxon>
        <taxon>Dipodascales incertae sedis</taxon>
        <taxon>Nadsonia</taxon>
    </lineage>
</organism>
<dbReference type="OrthoDB" id="272147at2759"/>
<comment type="cofactor">
    <cofactor evidence="1 8">
        <name>Mg(2+)</name>
        <dbReference type="ChEBI" id="CHEBI:18420"/>
    </cofactor>
</comment>
<dbReference type="STRING" id="857566.A0A1E3PI19"/>
<evidence type="ECO:0000256" key="3">
    <source>
        <dbReference type="ARBA" id="ARBA00006345"/>
    </source>
</evidence>
<evidence type="ECO:0000256" key="7">
    <source>
        <dbReference type="ARBA" id="ARBA00047740"/>
    </source>
</evidence>
<dbReference type="EMBL" id="KV454411">
    <property type="protein sequence ID" value="ODQ64507.1"/>
    <property type="molecule type" value="Genomic_DNA"/>
</dbReference>
<dbReference type="GO" id="GO:0006370">
    <property type="term" value="P:7-methylguanosine mRNA capping"/>
    <property type="evidence" value="ECO:0007669"/>
    <property type="project" value="UniProtKB-UniRule"/>
</dbReference>
<dbReference type="PANTHER" id="PTHR28118:SF1">
    <property type="entry name" value="POLYNUCLEOTIDE 5'-TRIPHOSPHATASE CTL1-RELATED"/>
    <property type="match status" value="1"/>
</dbReference>
<comment type="subunit">
    <text evidence="8">Heterodimer. The mRNA-capping enzyme is composed of two separate chains alpha and beta, respectively a mRNA guanylyltransferase and an mRNA 5'-triphosphate monophosphatase.</text>
</comment>
<proteinExistence type="inferred from homology"/>
<dbReference type="GO" id="GO:0004651">
    <property type="term" value="F:polynucleotide 5'-phosphatase activity"/>
    <property type="evidence" value="ECO:0007669"/>
    <property type="project" value="UniProtKB-UniRule"/>
</dbReference>
<feature type="compositionally biased region" description="Basic and acidic residues" evidence="9">
    <location>
        <begin position="119"/>
        <end position="134"/>
    </location>
</feature>
<evidence type="ECO:0000259" key="10">
    <source>
        <dbReference type="Pfam" id="PF02940"/>
    </source>
</evidence>
<keyword evidence="5 8" id="KW-0378">Hydrolase</keyword>
<dbReference type="GO" id="GO:0031533">
    <property type="term" value="C:mRNA capping enzyme complex"/>
    <property type="evidence" value="ECO:0007669"/>
    <property type="project" value="UniProtKB-UniRule"/>
</dbReference>
<dbReference type="SUPFAM" id="SSF55154">
    <property type="entry name" value="CYTH-like phosphatases"/>
    <property type="match status" value="1"/>
</dbReference>
<evidence type="ECO:0000256" key="2">
    <source>
        <dbReference type="ARBA" id="ARBA00004123"/>
    </source>
</evidence>
<comment type="function">
    <text evidence="8">First step of mRNA capping. Converts the 5'-triphosphate end of a nascent mRNA chain into a diphosphate end.</text>
</comment>
<dbReference type="InterPro" id="IPR037009">
    <property type="entry name" value="mRNA_triPase_Cet1_sf"/>
</dbReference>
<evidence type="ECO:0000256" key="5">
    <source>
        <dbReference type="ARBA" id="ARBA00022801"/>
    </source>
</evidence>